<reference evidence="8 9" key="1">
    <citation type="submission" date="2018-07" db="EMBL/GenBank/DDBJ databases">
        <title>Genomic Encyclopedia of Type Strains, Phase III (KMG-III): the genomes of soil and plant-associated and newly described type strains.</title>
        <authorList>
            <person name="Whitman W."/>
        </authorList>
    </citation>
    <scope>NUCLEOTIDE SEQUENCE [LARGE SCALE GENOMIC DNA]</scope>
    <source>
        <strain evidence="8 9">CECT 8488</strain>
    </source>
</reference>
<comment type="caution">
    <text evidence="8">The sequence shown here is derived from an EMBL/GenBank/DDBJ whole genome shotgun (WGS) entry which is preliminary data.</text>
</comment>
<keyword evidence="2" id="KW-0378">Hydrolase</keyword>
<feature type="domain" description="Helicase ATP-binding" evidence="6">
    <location>
        <begin position="14"/>
        <end position="178"/>
    </location>
</feature>
<dbReference type="AlphaFoldDB" id="A0A3D9HXD8"/>
<sequence>MFELPIDPLLPDITKSLESNANLVLQAPPGAGKTTRVPLALLAASWRGNGTILMLEPRRLAARAAAIRMAQTLGEPVGKTVGYRIQLDNKVSTDTRIEVVTEGILTRRLQQDPELDGVAAVIFDEFHERSLQADLGLALCLDAQEGLREDLRLIVMSATLDGKPVAELMGNAPILTSEGRAFPVETRYLGKPPAARFGDSFTPAMTEAIKQALREETGSILCFLPGEGEIRRLQGRLESASLGNDIVIAPLFGALSQKEQDLAIAPCSTGKRKVVLATSIAETSLTIEGIRIVIDGGLSRQPRFDPQSGMGKLVTEPVSLAAASQRAGRAGRLEPGICYRLWNKAGEGAMRKFTPPEILDADLAPLALDLANWGVLDANSLKWLTPPPEVPMQQGRALLQWLGALDHEFRITAHGKAIAKKPMHPRFAHMIVRGDEMGLGRQACQVAALLGERDIVLRDGAQSAPVDMAPRLQSLTPAGGPLKIHKGALSRVKTLSKQWEKRLDLKIPETDLDDQEAPGALIALAYPDRVAERRPGKQARYRMSNGKGATLPIDDSLQDAPFLAIASVTGAGRDAQIRLAARLEADLIERLFSDQLETGETAAWDSRTKSVQARLQKKFHAVVLADAPAKTIPPEKITEGLVQGIRETGLQCLPWSVEATSLRDRIACLRLLDGESSYWPDLSDDILADTMEDWLLPYLAGKSRLEHLQDLDLVQILKSGLDWEKQQEMDRLAPSHWTVPSGSSIRLDYSNPEAPVLPVKLQEMFGAIETPTIADGRLALTIHLLSPAGRPLQVTQDLPAFWENGYKHVKAEMKGRYPKHPWPDNPLTAEPSRHTKKRMGQ</sequence>
<dbReference type="InterPro" id="IPR014001">
    <property type="entry name" value="Helicase_ATP-bd"/>
</dbReference>
<proteinExistence type="predicted"/>
<dbReference type="InterPro" id="IPR013689">
    <property type="entry name" value="RNA_helicase_ATP-dep_HrpB_C"/>
</dbReference>
<dbReference type="SUPFAM" id="SSF52540">
    <property type="entry name" value="P-loop containing nucleoside triphosphate hydrolases"/>
    <property type="match status" value="1"/>
</dbReference>
<dbReference type="InterPro" id="IPR027417">
    <property type="entry name" value="P-loop_NTPase"/>
</dbReference>
<keyword evidence="3 8" id="KW-0347">Helicase</keyword>
<organism evidence="8 9">
    <name type="scientific">Aestuariispira insulae</name>
    <dbReference type="NCBI Taxonomy" id="1461337"/>
    <lineage>
        <taxon>Bacteria</taxon>
        <taxon>Pseudomonadati</taxon>
        <taxon>Pseudomonadota</taxon>
        <taxon>Alphaproteobacteria</taxon>
        <taxon>Rhodospirillales</taxon>
        <taxon>Kiloniellaceae</taxon>
        <taxon>Aestuariispira</taxon>
    </lineage>
</organism>
<dbReference type="CDD" id="cd17990">
    <property type="entry name" value="DEXHc_HrpB"/>
    <property type="match status" value="1"/>
</dbReference>
<dbReference type="CDD" id="cd18791">
    <property type="entry name" value="SF2_C_RHA"/>
    <property type="match status" value="1"/>
</dbReference>
<dbReference type="PANTHER" id="PTHR43519:SF1">
    <property type="entry name" value="ATP-DEPENDENT RNA HELICASE HRPB"/>
    <property type="match status" value="1"/>
</dbReference>
<dbReference type="RefSeq" id="WP_115935165.1">
    <property type="nucleotide sequence ID" value="NZ_QRDW01000001.1"/>
</dbReference>
<dbReference type="NCBIfam" id="TIGR01970">
    <property type="entry name" value="DEAH_box_HrpB"/>
    <property type="match status" value="1"/>
</dbReference>
<dbReference type="Pfam" id="PF08482">
    <property type="entry name" value="HrpB_C"/>
    <property type="match status" value="1"/>
</dbReference>
<gene>
    <name evidence="8" type="ORF">DFP90_101883</name>
</gene>
<keyword evidence="4" id="KW-0067">ATP-binding</keyword>
<keyword evidence="9" id="KW-1185">Reference proteome</keyword>
<feature type="region of interest" description="Disordered" evidence="5">
    <location>
        <begin position="816"/>
        <end position="841"/>
    </location>
</feature>
<dbReference type="Proteomes" id="UP000256845">
    <property type="component" value="Unassembled WGS sequence"/>
</dbReference>
<dbReference type="InterPro" id="IPR007502">
    <property type="entry name" value="Helicase-assoc_dom"/>
</dbReference>
<dbReference type="SMART" id="SM00847">
    <property type="entry name" value="HA2"/>
    <property type="match status" value="1"/>
</dbReference>
<dbReference type="SMART" id="SM00487">
    <property type="entry name" value="DEXDc"/>
    <property type="match status" value="1"/>
</dbReference>
<dbReference type="InterPro" id="IPR049614">
    <property type="entry name" value="HrpB_DEXH"/>
</dbReference>
<dbReference type="SMART" id="SM00490">
    <property type="entry name" value="HELICc"/>
    <property type="match status" value="1"/>
</dbReference>
<evidence type="ECO:0000259" key="7">
    <source>
        <dbReference type="PROSITE" id="PS51194"/>
    </source>
</evidence>
<protein>
    <submittedName>
        <fullName evidence="8">ATP-dependent helicase HrpB</fullName>
    </submittedName>
</protein>
<evidence type="ECO:0000256" key="2">
    <source>
        <dbReference type="ARBA" id="ARBA00022801"/>
    </source>
</evidence>
<evidence type="ECO:0000256" key="5">
    <source>
        <dbReference type="SAM" id="MobiDB-lite"/>
    </source>
</evidence>
<feature type="domain" description="Helicase C-terminal" evidence="7">
    <location>
        <begin position="208"/>
        <end position="374"/>
    </location>
</feature>
<dbReference type="PANTHER" id="PTHR43519">
    <property type="entry name" value="ATP-DEPENDENT RNA HELICASE HRPB"/>
    <property type="match status" value="1"/>
</dbReference>
<dbReference type="Gene3D" id="1.20.120.1080">
    <property type="match status" value="1"/>
</dbReference>
<dbReference type="OrthoDB" id="9805617at2"/>
<evidence type="ECO:0000256" key="1">
    <source>
        <dbReference type="ARBA" id="ARBA00022741"/>
    </source>
</evidence>
<evidence type="ECO:0000256" key="3">
    <source>
        <dbReference type="ARBA" id="ARBA00022806"/>
    </source>
</evidence>
<dbReference type="InterPro" id="IPR011545">
    <property type="entry name" value="DEAD/DEAH_box_helicase_dom"/>
</dbReference>
<evidence type="ECO:0000256" key="4">
    <source>
        <dbReference type="ARBA" id="ARBA00022840"/>
    </source>
</evidence>
<dbReference type="Gene3D" id="3.40.50.300">
    <property type="entry name" value="P-loop containing nucleotide triphosphate hydrolases"/>
    <property type="match status" value="2"/>
</dbReference>
<dbReference type="GO" id="GO:0005524">
    <property type="term" value="F:ATP binding"/>
    <property type="evidence" value="ECO:0007669"/>
    <property type="project" value="UniProtKB-KW"/>
</dbReference>
<evidence type="ECO:0000313" key="9">
    <source>
        <dbReference type="Proteomes" id="UP000256845"/>
    </source>
</evidence>
<dbReference type="PIRSF" id="PIRSF005496">
    <property type="entry name" value="ATP_hel_hrpB"/>
    <property type="match status" value="1"/>
</dbReference>
<dbReference type="InterPro" id="IPR001650">
    <property type="entry name" value="Helicase_C-like"/>
</dbReference>
<accession>A0A3D9HXD8</accession>
<dbReference type="GO" id="GO:0003676">
    <property type="term" value="F:nucleic acid binding"/>
    <property type="evidence" value="ECO:0007669"/>
    <property type="project" value="InterPro"/>
</dbReference>
<evidence type="ECO:0000259" key="6">
    <source>
        <dbReference type="PROSITE" id="PS51192"/>
    </source>
</evidence>
<dbReference type="EMBL" id="QRDW01000001">
    <property type="protein sequence ID" value="RED54080.1"/>
    <property type="molecule type" value="Genomic_DNA"/>
</dbReference>
<dbReference type="Pfam" id="PF00270">
    <property type="entry name" value="DEAD"/>
    <property type="match status" value="1"/>
</dbReference>
<dbReference type="PROSITE" id="PS51194">
    <property type="entry name" value="HELICASE_CTER"/>
    <property type="match status" value="1"/>
</dbReference>
<dbReference type="Pfam" id="PF00271">
    <property type="entry name" value="Helicase_C"/>
    <property type="match status" value="1"/>
</dbReference>
<keyword evidence="1" id="KW-0547">Nucleotide-binding</keyword>
<name>A0A3D9HXD8_9PROT</name>
<dbReference type="GO" id="GO:0004386">
    <property type="term" value="F:helicase activity"/>
    <property type="evidence" value="ECO:0007669"/>
    <property type="project" value="UniProtKB-KW"/>
</dbReference>
<dbReference type="GO" id="GO:0016787">
    <property type="term" value="F:hydrolase activity"/>
    <property type="evidence" value="ECO:0007669"/>
    <property type="project" value="UniProtKB-KW"/>
</dbReference>
<evidence type="ECO:0000313" key="8">
    <source>
        <dbReference type="EMBL" id="RED54080.1"/>
    </source>
</evidence>
<dbReference type="FunFam" id="3.40.50.300:FF:002125">
    <property type="entry name" value="ATP-dependent helicase HrpB"/>
    <property type="match status" value="1"/>
</dbReference>
<dbReference type="InterPro" id="IPR010225">
    <property type="entry name" value="HrpB"/>
</dbReference>
<dbReference type="PROSITE" id="PS51192">
    <property type="entry name" value="HELICASE_ATP_BIND_1"/>
    <property type="match status" value="1"/>
</dbReference>